<dbReference type="Pfam" id="PF04480">
    <property type="entry name" value="DUF559"/>
    <property type="match status" value="1"/>
</dbReference>
<proteinExistence type="predicted"/>
<gene>
    <name evidence="3" type="ORF">FB558_1206</name>
</gene>
<reference evidence="3 4" key="1">
    <citation type="submission" date="2019-06" db="EMBL/GenBank/DDBJ databases">
        <title>Sequencing the genomes of 1000 actinobacteria strains.</title>
        <authorList>
            <person name="Klenk H.-P."/>
        </authorList>
    </citation>
    <scope>NUCLEOTIDE SEQUENCE [LARGE SCALE GENOMIC DNA]</scope>
    <source>
        <strain evidence="3 4">DSM 45301</strain>
    </source>
</reference>
<dbReference type="GO" id="GO:0004519">
    <property type="term" value="F:endonuclease activity"/>
    <property type="evidence" value="ECO:0007669"/>
    <property type="project" value="UniProtKB-KW"/>
</dbReference>
<dbReference type="InterPro" id="IPR025159">
    <property type="entry name" value="AbiEi_N"/>
</dbReference>
<dbReference type="RefSeq" id="WP_142048868.1">
    <property type="nucleotide sequence ID" value="NZ_VFPA01000001.1"/>
</dbReference>
<name>A0A543DYM1_9PSEU</name>
<comment type="caution">
    <text evidence="3">The sequence shown here is derived from an EMBL/GenBank/DDBJ whole genome shotgun (WGS) entry which is preliminary data.</text>
</comment>
<dbReference type="SUPFAM" id="SSF52980">
    <property type="entry name" value="Restriction endonuclease-like"/>
    <property type="match status" value="1"/>
</dbReference>
<dbReference type="AlphaFoldDB" id="A0A543DYM1"/>
<keyword evidence="3" id="KW-0255">Endonuclease</keyword>
<dbReference type="OrthoDB" id="5243722at2"/>
<keyword evidence="3" id="KW-0540">Nuclease</keyword>
<evidence type="ECO:0000259" key="2">
    <source>
        <dbReference type="Pfam" id="PF13338"/>
    </source>
</evidence>
<dbReference type="Proteomes" id="UP000315677">
    <property type="component" value="Unassembled WGS sequence"/>
</dbReference>
<sequence length="293" mass="32344">MSLERVLVRQAGVVTRAQALACGLSADTVRRRVRAGVWRELHPCVYLVGGHRLTDEARVRAASLWGRAAGAAVTGPAAAFWHGMLDRAPGAVELTLPRAMHRSPRPGVALRRRDLPAADLVEHRGVAVATPPLAALETAIAVPRGSVFLDRALQRHVRFPAVYRSYCRTIGRQGSAAMHRMLVSAADRADSEAERLLVRLLRAAGIDGWVLGHPFGPYLIDLAFPAERVAIEVDGWAWHMDAERFRADRRKGNALTRGNWDLLRYPWHALDGEPDACIAEILETRELARRRPA</sequence>
<feature type="domain" description="DUF559" evidence="1">
    <location>
        <begin position="188"/>
        <end position="283"/>
    </location>
</feature>
<feature type="domain" description="AbiEi antitoxin N-terminal" evidence="2">
    <location>
        <begin position="3"/>
        <end position="48"/>
    </location>
</feature>
<protein>
    <submittedName>
        <fullName evidence="3">Very-short-patch-repair endonuclease</fullName>
    </submittedName>
</protein>
<evidence type="ECO:0000313" key="3">
    <source>
        <dbReference type="EMBL" id="TQM14442.1"/>
    </source>
</evidence>
<dbReference type="Pfam" id="PF13338">
    <property type="entry name" value="AbiEi_4"/>
    <property type="match status" value="1"/>
</dbReference>
<dbReference type="InterPro" id="IPR007569">
    <property type="entry name" value="DUF559"/>
</dbReference>
<accession>A0A543DYM1</accession>
<keyword evidence="4" id="KW-1185">Reference proteome</keyword>
<dbReference type="EMBL" id="VFPA01000001">
    <property type="protein sequence ID" value="TQM14442.1"/>
    <property type="molecule type" value="Genomic_DNA"/>
</dbReference>
<dbReference type="InterPro" id="IPR011335">
    <property type="entry name" value="Restrct_endonuc-II-like"/>
</dbReference>
<evidence type="ECO:0000313" key="4">
    <source>
        <dbReference type="Proteomes" id="UP000315677"/>
    </source>
</evidence>
<organism evidence="3 4">
    <name type="scientific">Pseudonocardia kunmingensis</name>
    <dbReference type="NCBI Taxonomy" id="630975"/>
    <lineage>
        <taxon>Bacteria</taxon>
        <taxon>Bacillati</taxon>
        <taxon>Actinomycetota</taxon>
        <taxon>Actinomycetes</taxon>
        <taxon>Pseudonocardiales</taxon>
        <taxon>Pseudonocardiaceae</taxon>
        <taxon>Pseudonocardia</taxon>
    </lineage>
</organism>
<keyword evidence="3" id="KW-0378">Hydrolase</keyword>
<dbReference type="Gene3D" id="3.40.960.10">
    <property type="entry name" value="VSR Endonuclease"/>
    <property type="match status" value="1"/>
</dbReference>
<evidence type="ECO:0000259" key="1">
    <source>
        <dbReference type="Pfam" id="PF04480"/>
    </source>
</evidence>